<sequence>MKKEHTIILDLIKAFLEENPNQRFGQALFNLSINQFKEVPDLNQSTLRDIYNDKDEEIIERINARQSWLSFQKKVTERVRKIHGLEGMTANERMAATGLLTDFEELKAKDKKYARFILESLKVDEQSIQKILK</sequence>
<proteinExistence type="predicted"/>
<protein>
    <submittedName>
        <fullName evidence="1">Uncharacterized protein</fullName>
    </submittedName>
</protein>
<keyword evidence="2" id="KW-1185">Reference proteome</keyword>
<evidence type="ECO:0000313" key="2">
    <source>
        <dbReference type="Proteomes" id="UP000563094"/>
    </source>
</evidence>
<evidence type="ECO:0000313" key="1">
    <source>
        <dbReference type="EMBL" id="MBA9078665.1"/>
    </source>
</evidence>
<accession>A0A839GT61</accession>
<organism evidence="1 2">
    <name type="scientific">Rufibacter quisquiliarum</name>
    <dbReference type="NCBI Taxonomy" id="1549639"/>
    <lineage>
        <taxon>Bacteria</taxon>
        <taxon>Pseudomonadati</taxon>
        <taxon>Bacteroidota</taxon>
        <taxon>Cytophagia</taxon>
        <taxon>Cytophagales</taxon>
        <taxon>Hymenobacteraceae</taxon>
        <taxon>Rufibacter</taxon>
    </lineage>
</organism>
<name>A0A839GT61_9BACT</name>
<dbReference type="EMBL" id="JACJIQ010000014">
    <property type="protein sequence ID" value="MBA9078665.1"/>
    <property type="molecule type" value="Genomic_DNA"/>
</dbReference>
<dbReference type="Proteomes" id="UP000563094">
    <property type="component" value="Unassembled WGS sequence"/>
</dbReference>
<reference evidence="1 2" key="1">
    <citation type="submission" date="2020-08" db="EMBL/GenBank/DDBJ databases">
        <title>Genomic Encyclopedia of Type Strains, Phase IV (KMG-IV): sequencing the most valuable type-strain genomes for metagenomic binning, comparative biology and taxonomic classification.</title>
        <authorList>
            <person name="Goeker M."/>
        </authorList>
    </citation>
    <scope>NUCLEOTIDE SEQUENCE [LARGE SCALE GENOMIC DNA]</scope>
    <source>
        <strain evidence="1 2">DSM 29854</strain>
    </source>
</reference>
<comment type="caution">
    <text evidence="1">The sequence shown here is derived from an EMBL/GenBank/DDBJ whole genome shotgun (WGS) entry which is preliminary data.</text>
</comment>
<dbReference type="RefSeq" id="WP_182513822.1">
    <property type="nucleotide sequence ID" value="NZ_JACJIQ010000014.1"/>
</dbReference>
<dbReference type="AlphaFoldDB" id="A0A839GT61"/>
<gene>
    <name evidence="1" type="ORF">FHS90_003395</name>
</gene>